<evidence type="ECO:0000256" key="2">
    <source>
        <dbReference type="ARBA" id="ARBA00022908"/>
    </source>
</evidence>
<dbReference type="GO" id="GO:0006310">
    <property type="term" value="P:DNA recombination"/>
    <property type="evidence" value="ECO:0007669"/>
    <property type="project" value="UniProtKB-KW"/>
</dbReference>
<evidence type="ECO:0000259" key="7">
    <source>
        <dbReference type="PROSITE" id="PS51900"/>
    </source>
</evidence>
<dbReference type="InterPro" id="IPR013762">
    <property type="entry name" value="Integrase-like_cat_sf"/>
</dbReference>
<dbReference type="InterPro" id="IPR050090">
    <property type="entry name" value="Tyrosine_recombinase_XerCD"/>
</dbReference>
<dbReference type="InterPro" id="IPR011010">
    <property type="entry name" value="DNA_brk_join_enz"/>
</dbReference>
<dbReference type="GO" id="GO:0015074">
    <property type="term" value="P:DNA integration"/>
    <property type="evidence" value="ECO:0007669"/>
    <property type="project" value="UniProtKB-KW"/>
</dbReference>
<dbReference type="PANTHER" id="PTHR30349">
    <property type="entry name" value="PHAGE INTEGRASE-RELATED"/>
    <property type="match status" value="1"/>
</dbReference>
<evidence type="ECO:0000313" key="8">
    <source>
        <dbReference type="EMBL" id="HGB36003.1"/>
    </source>
</evidence>
<dbReference type="Gene3D" id="1.10.443.10">
    <property type="entry name" value="Intergrase catalytic core"/>
    <property type="match status" value="1"/>
</dbReference>
<reference evidence="8" key="1">
    <citation type="journal article" date="2020" name="mSystems">
        <title>Genome- and Community-Level Interaction Insights into Carbon Utilization and Element Cycling Functions of Hydrothermarchaeota in Hydrothermal Sediment.</title>
        <authorList>
            <person name="Zhou Z."/>
            <person name="Liu Y."/>
            <person name="Xu W."/>
            <person name="Pan J."/>
            <person name="Luo Z.H."/>
            <person name="Li M."/>
        </authorList>
    </citation>
    <scope>NUCLEOTIDE SEQUENCE [LARGE SCALE GENOMIC DNA]</scope>
    <source>
        <strain evidence="8">SpSt-754</strain>
    </source>
</reference>
<protein>
    <recommendedName>
        <fullName evidence="9">Integrase</fullName>
    </recommendedName>
</protein>
<dbReference type="GO" id="GO:0003677">
    <property type="term" value="F:DNA binding"/>
    <property type="evidence" value="ECO:0007669"/>
    <property type="project" value="UniProtKB-UniRule"/>
</dbReference>
<comment type="similarity">
    <text evidence="1">Belongs to the 'phage' integrase family.</text>
</comment>
<dbReference type="InterPro" id="IPR002104">
    <property type="entry name" value="Integrase_catalytic"/>
</dbReference>
<organism evidence="8">
    <name type="scientific">candidate division WOR-3 bacterium</name>
    <dbReference type="NCBI Taxonomy" id="2052148"/>
    <lineage>
        <taxon>Bacteria</taxon>
        <taxon>Bacteria division WOR-3</taxon>
    </lineage>
</organism>
<dbReference type="Gene3D" id="1.10.150.130">
    <property type="match status" value="1"/>
</dbReference>
<evidence type="ECO:0000256" key="1">
    <source>
        <dbReference type="ARBA" id="ARBA00008857"/>
    </source>
</evidence>
<name>A0A7V3KNT6_UNCW3</name>
<gene>
    <name evidence="8" type="ORF">ENV38_03765</name>
</gene>
<evidence type="ECO:0000256" key="4">
    <source>
        <dbReference type="ARBA" id="ARBA00023172"/>
    </source>
</evidence>
<keyword evidence="2" id="KW-0229">DNA integration</keyword>
<dbReference type="PROSITE" id="PS51900">
    <property type="entry name" value="CB"/>
    <property type="match status" value="1"/>
</dbReference>
<dbReference type="InterPro" id="IPR010998">
    <property type="entry name" value="Integrase_recombinase_N"/>
</dbReference>
<feature type="domain" description="Tyr recombinase" evidence="6">
    <location>
        <begin position="111"/>
        <end position="288"/>
    </location>
</feature>
<keyword evidence="3 5" id="KW-0238">DNA-binding</keyword>
<accession>A0A7V3KNT6</accession>
<feature type="domain" description="Core-binding (CB)" evidence="7">
    <location>
        <begin position="4"/>
        <end position="90"/>
    </location>
</feature>
<dbReference type="PROSITE" id="PS51898">
    <property type="entry name" value="TYR_RECOMBINASE"/>
    <property type="match status" value="1"/>
</dbReference>
<dbReference type="InterPro" id="IPR044068">
    <property type="entry name" value="CB"/>
</dbReference>
<evidence type="ECO:0000259" key="6">
    <source>
        <dbReference type="PROSITE" id="PS51898"/>
    </source>
</evidence>
<dbReference type="InterPro" id="IPR004107">
    <property type="entry name" value="Integrase_SAM-like_N"/>
</dbReference>
<dbReference type="Pfam" id="PF02899">
    <property type="entry name" value="Phage_int_SAM_1"/>
    <property type="match status" value="1"/>
</dbReference>
<evidence type="ECO:0008006" key="9">
    <source>
        <dbReference type="Google" id="ProtNLM"/>
    </source>
</evidence>
<comment type="caution">
    <text evidence="8">The sequence shown here is derived from an EMBL/GenBank/DDBJ whole genome shotgun (WGS) entry which is preliminary data.</text>
</comment>
<proteinExistence type="inferred from homology"/>
<evidence type="ECO:0000256" key="3">
    <source>
        <dbReference type="ARBA" id="ARBA00023125"/>
    </source>
</evidence>
<dbReference type="SUPFAM" id="SSF56349">
    <property type="entry name" value="DNA breaking-rejoining enzymes"/>
    <property type="match status" value="1"/>
</dbReference>
<dbReference type="PANTHER" id="PTHR30349:SF41">
    <property type="entry name" value="INTEGRASE_RECOMBINASE PROTEIN MJ0367-RELATED"/>
    <property type="match status" value="1"/>
</dbReference>
<dbReference type="AlphaFoldDB" id="A0A7V3KNT6"/>
<dbReference type="Pfam" id="PF00589">
    <property type="entry name" value="Phage_integrase"/>
    <property type="match status" value="1"/>
</dbReference>
<dbReference type="EMBL" id="DTGD01000142">
    <property type="protein sequence ID" value="HGB36003.1"/>
    <property type="molecule type" value="Genomic_DNA"/>
</dbReference>
<keyword evidence="4" id="KW-0233">DNA recombination</keyword>
<sequence>MEDITLKKALDDYQSVYMAYRNFAERTREEYLNDLEDLIEFLEKNGINMVGKLGLAQIERYLAELERRGFASATRKRKTIAIRSFLKFLYQDQYISSNIAKHIIPPFVDNKTPMYLSEVEYSRLRTACTGNKRDAAIVELFLQTGIRLSELTNLKLDDIELQDEEGSVRIRGSRRKGERILPLNSKASQALNAYLGQRNNTDSSFLFLNRFGKPIGDRGVQKMLSKYLEKSGLERANVHTLRHTFGAHYAVNRAGGETLQKVMGYKDRRSTSMYFSAAQEIRKKELEENAL</sequence>
<evidence type="ECO:0000256" key="5">
    <source>
        <dbReference type="PROSITE-ProRule" id="PRU01248"/>
    </source>
</evidence>